<evidence type="ECO:0000256" key="2">
    <source>
        <dbReference type="ARBA" id="ARBA00022801"/>
    </source>
</evidence>
<accession>A0A813U6S2</accession>
<evidence type="ECO:0000313" key="5">
    <source>
        <dbReference type="Proteomes" id="UP000663864"/>
    </source>
</evidence>
<dbReference type="Proteomes" id="UP000663836">
    <property type="component" value="Unassembled WGS sequence"/>
</dbReference>
<evidence type="ECO:0000256" key="1">
    <source>
        <dbReference type="ARBA" id="ARBA00010088"/>
    </source>
</evidence>
<dbReference type="Gene3D" id="3.40.50.1820">
    <property type="entry name" value="alpha/beta hydrolase"/>
    <property type="match status" value="1"/>
</dbReference>
<dbReference type="EMBL" id="CAJNOT010000074">
    <property type="protein sequence ID" value="CAF0821647.1"/>
    <property type="molecule type" value="Genomic_DNA"/>
</dbReference>
<protein>
    <submittedName>
        <fullName evidence="3">Uncharacterized protein</fullName>
    </submittedName>
</protein>
<dbReference type="PANTHER" id="PTHR21661">
    <property type="entry name" value="EPOXIDE HYDROLASE 1-RELATED"/>
    <property type="match status" value="1"/>
</dbReference>
<keyword evidence="2" id="KW-0378">Hydrolase</keyword>
<evidence type="ECO:0000313" key="4">
    <source>
        <dbReference type="EMBL" id="CAF3835773.1"/>
    </source>
</evidence>
<dbReference type="EMBL" id="CAJOBD010001845">
    <property type="protein sequence ID" value="CAF3835773.1"/>
    <property type="molecule type" value="Genomic_DNA"/>
</dbReference>
<sequence>MLGQIHPPGLLAIHLNLQLVFPEEIPEILSHDEQQAVETANKFITDGLGYLQEQLTRPQTIGYALCDSPVGLAMWIYEKLYAWTDNNDNPENDLELNEMLDNITLY</sequence>
<comment type="caution">
    <text evidence="3">The sequence shown here is derived from an EMBL/GenBank/DDBJ whole genome shotgun (WGS) entry which is preliminary data.</text>
</comment>
<dbReference type="PANTHER" id="PTHR21661:SF35">
    <property type="entry name" value="EPOXIDE HYDROLASE"/>
    <property type="match status" value="1"/>
</dbReference>
<dbReference type="InterPro" id="IPR029058">
    <property type="entry name" value="AB_hydrolase_fold"/>
</dbReference>
<dbReference type="AlphaFoldDB" id="A0A813U6S2"/>
<dbReference type="GO" id="GO:0004301">
    <property type="term" value="F:epoxide hydrolase activity"/>
    <property type="evidence" value="ECO:0007669"/>
    <property type="project" value="TreeGrafter"/>
</dbReference>
<name>A0A813U6S2_9BILA</name>
<comment type="similarity">
    <text evidence="1">Belongs to the peptidase S33 family.</text>
</comment>
<proteinExistence type="inferred from homology"/>
<reference evidence="3" key="1">
    <citation type="submission" date="2021-02" db="EMBL/GenBank/DDBJ databases">
        <authorList>
            <person name="Nowell W R."/>
        </authorList>
    </citation>
    <scope>NUCLEOTIDE SEQUENCE</scope>
</reference>
<dbReference type="SUPFAM" id="SSF53474">
    <property type="entry name" value="alpha/beta-Hydrolases"/>
    <property type="match status" value="1"/>
</dbReference>
<dbReference type="GO" id="GO:0097176">
    <property type="term" value="P:epoxide metabolic process"/>
    <property type="evidence" value="ECO:0007669"/>
    <property type="project" value="TreeGrafter"/>
</dbReference>
<gene>
    <name evidence="4" type="ORF">JBS370_LOCUS17341</name>
    <name evidence="3" type="ORF">ZHD862_LOCUS3415</name>
</gene>
<organism evidence="3 5">
    <name type="scientific">Rotaria sordida</name>
    <dbReference type="NCBI Taxonomy" id="392033"/>
    <lineage>
        <taxon>Eukaryota</taxon>
        <taxon>Metazoa</taxon>
        <taxon>Spiralia</taxon>
        <taxon>Gnathifera</taxon>
        <taxon>Rotifera</taxon>
        <taxon>Eurotatoria</taxon>
        <taxon>Bdelloidea</taxon>
        <taxon>Philodinida</taxon>
        <taxon>Philodinidae</taxon>
        <taxon>Rotaria</taxon>
    </lineage>
</organism>
<dbReference type="Proteomes" id="UP000663864">
    <property type="component" value="Unassembled WGS sequence"/>
</dbReference>
<evidence type="ECO:0000313" key="3">
    <source>
        <dbReference type="EMBL" id="CAF0821647.1"/>
    </source>
</evidence>